<reference evidence="6" key="1">
    <citation type="submission" date="2025-08" db="UniProtKB">
        <authorList>
            <consortium name="RefSeq"/>
        </authorList>
    </citation>
    <scope>IDENTIFICATION</scope>
    <source>
        <tissue evidence="6">Sperm</tissue>
    </source>
</reference>
<evidence type="ECO:0000256" key="3">
    <source>
        <dbReference type="SAM" id="MobiDB-lite"/>
    </source>
</evidence>
<feature type="compositionally biased region" description="Polar residues" evidence="3">
    <location>
        <begin position="349"/>
        <end position="359"/>
    </location>
</feature>
<feature type="domain" description="ODAD1 central coiled coil region" evidence="4">
    <location>
        <begin position="151"/>
        <end position="321"/>
    </location>
</feature>
<dbReference type="KEGG" id="pmrn:116947179"/>
<keyword evidence="1 2" id="KW-0175">Coiled coil</keyword>
<feature type="region of interest" description="Disordered" evidence="3">
    <location>
        <begin position="232"/>
        <end position="256"/>
    </location>
</feature>
<dbReference type="InterPro" id="IPR049258">
    <property type="entry name" value="ODAD1_CC"/>
</dbReference>
<gene>
    <name evidence="6" type="primary">LOC116947179</name>
</gene>
<proteinExistence type="predicted"/>
<dbReference type="AlphaFoldDB" id="A0AAJ7TIK6"/>
<evidence type="ECO:0000313" key="6">
    <source>
        <dbReference type="RefSeq" id="XP_032818532.1"/>
    </source>
</evidence>
<keyword evidence="5" id="KW-1185">Reference proteome</keyword>
<evidence type="ECO:0000256" key="2">
    <source>
        <dbReference type="SAM" id="Coils"/>
    </source>
</evidence>
<feature type="region of interest" description="Disordered" evidence="3">
    <location>
        <begin position="1"/>
        <end position="35"/>
    </location>
</feature>
<dbReference type="GO" id="GO:0005930">
    <property type="term" value="C:axoneme"/>
    <property type="evidence" value="ECO:0007669"/>
    <property type="project" value="TreeGrafter"/>
</dbReference>
<dbReference type="GO" id="GO:0003341">
    <property type="term" value="P:cilium movement"/>
    <property type="evidence" value="ECO:0007669"/>
    <property type="project" value="TreeGrafter"/>
</dbReference>
<name>A0AAJ7TIK6_PETMA</name>
<feature type="region of interest" description="Disordered" evidence="3">
    <location>
        <begin position="324"/>
        <end position="373"/>
    </location>
</feature>
<dbReference type="PANTHER" id="PTHR21694">
    <property type="entry name" value="COILED-COIL DOMAIN-CONTAINING PROTEIN 63"/>
    <property type="match status" value="1"/>
</dbReference>
<feature type="coiled-coil region" evidence="2">
    <location>
        <begin position="188"/>
        <end position="215"/>
    </location>
</feature>
<evidence type="ECO:0000259" key="4">
    <source>
        <dbReference type="Pfam" id="PF21773"/>
    </source>
</evidence>
<accession>A0AAJ7TIK6</accession>
<sequence>MRKKKMSTFGGKASNGAGKTAFLTGDEHDSDNEAETELRALRQRKRAMEGAHRSYARDSEVTISRQQQQIRQLELERENLKLALGVAAGRQSKDRATSTRLVSLLRRQEDTEALIAQEKARQQQIDRQIKTAVEELRKVQRPTDEEEDLPKKMQTLTSQVEKAEGKFSSLLTDIADSRKEIETMRWERDRFHKVLQKLQKELDELRRETSAKMDAGKEVFQSWREATEELDRRRRSAAVDRERREGQQREQRRGADAANRLDAFLLDKNKRRQADELWLRARSKRESARQRQRAEGFEALCEYEAAVAQVSKIIAEREAHEDVAKSDGEANVKVAGVSMDKPRDGSFPGTRTSKPSAWDSQVFHGARVSDKAH</sequence>
<dbReference type="InterPro" id="IPR051876">
    <property type="entry name" value="ODA-DC/CCD"/>
</dbReference>
<feature type="compositionally biased region" description="Basic and acidic residues" evidence="3">
    <location>
        <begin position="232"/>
        <end position="255"/>
    </location>
</feature>
<dbReference type="PANTHER" id="PTHR21694:SF18">
    <property type="entry name" value="COILED-COIL DOMAIN-CONTAINING PROTEIN 63"/>
    <property type="match status" value="1"/>
</dbReference>
<dbReference type="Pfam" id="PF21773">
    <property type="entry name" value="ODAD1_CC"/>
    <property type="match status" value="1"/>
</dbReference>
<protein>
    <submittedName>
        <fullName evidence="6">Stress response protein nst1-like</fullName>
    </submittedName>
</protein>
<evidence type="ECO:0000256" key="1">
    <source>
        <dbReference type="ARBA" id="ARBA00023054"/>
    </source>
</evidence>
<evidence type="ECO:0000313" key="5">
    <source>
        <dbReference type="Proteomes" id="UP001318040"/>
    </source>
</evidence>
<dbReference type="RefSeq" id="XP_032818532.1">
    <property type="nucleotide sequence ID" value="XM_032962641.1"/>
</dbReference>
<organism evidence="5 6">
    <name type="scientific">Petromyzon marinus</name>
    <name type="common">Sea lamprey</name>
    <dbReference type="NCBI Taxonomy" id="7757"/>
    <lineage>
        <taxon>Eukaryota</taxon>
        <taxon>Metazoa</taxon>
        <taxon>Chordata</taxon>
        <taxon>Craniata</taxon>
        <taxon>Vertebrata</taxon>
        <taxon>Cyclostomata</taxon>
        <taxon>Hyperoartia</taxon>
        <taxon>Petromyzontiformes</taxon>
        <taxon>Petromyzontidae</taxon>
        <taxon>Petromyzon</taxon>
    </lineage>
</organism>
<dbReference type="GO" id="GO:0036158">
    <property type="term" value="P:outer dynein arm assembly"/>
    <property type="evidence" value="ECO:0007669"/>
    <property type="project" value="TreeGrafter"/>
</dbReference>
<dbReference type="Proteomes" id="UP001318040">
    <property type="component" value="Chromosome 29"/>
</dbReference>